<dbReference type="SMART" id="SM00382">
    <property type="entry name" value="AAA"/>
    <property type="match status" value="1"/>
</dbReference>
<protein>
    <submittedName>
        <fullName evidence="10">Cobalt import ATP-binding protein cbiO 1</fullName>
    </submittedName>
</protein>
<name>G2KVW4_FRUST</name>
<dbReference type="InterPro" id="IPR030947">
    <property type="entry name" value="EcfA_1"/>
</dbReference>
<dbReference type="EMBL" id="CP002461">
    <property type="protein sequence ID" value="AEN99493.1"/>
    <property type="molecule type" value="Genomic_DNA"/>
</dbReference>
<evidence type="ECO:0000259" key="9">
    <source>
        <dbReference type="PROSITE" id="PS50893"/>
    </source>
</evidence>
<comment type="subcellular location">
    <subcellularLocation>
        <location evidence="1">Cell membrane</location>
        <topology evidence="1">Peripheral membrane protein</topology>
    </subcellularLocation>
</comment>
<evidence type="ECO:0000256" key="8">
    <source>
        <dbReference type="ARBA" id="ARBA00023136"/>
    </source>
</evidence>
<evidence type="ECO:0000256" key="5">
    <source>
        <dbReference type="ARBA" id="ARBA00022741"/>
    </source>
</evidence>
<accession>G2KVW4</accession>
<dbReference type="InterPro" id="IPR027417">
    <property type="entry name" value="P-loop_NTPase"/>
</dbReference>
<dbReference type="eggNOG" id="COG1122">
    <property type="taxonomic scope" value="Bacteria"/>
</dbReference>
<keyword evidence="11" id="KW-1185">Reference proteome</keyword>
<dbReference type="InterPro" id="IPR050095">
    <property type="entry name" value="ECF_ABC_transporter_ATP-bd"/>
</dbReference>
<dbReference type="SUPFAM" id="SSF52540">
    <property type="entry name" value="P-loop containing nucleoside triphosphate hydrolases"/>
    <property type="match status" value="1"/>
</dbReference>
<dbReference type="Proteomes" id="UP000001285">
    <property type="component" value="Chromosome"/>
</dbReference>
<evidence type="ECO:0000256" key="3">
    <source>
        <dbReference type="ARBA" id="ARBA00022448"/>
    </source>
</evidence>
<dbReference type="GO" id="GO:0016887">
    <property type="term" value="F:ATP hydrolysis activity"/>
    <property type="evidence" value="ECO:0007669"/>
    <property type="project" value="InterPro"/>
</dbReference>
<dbReference type="PROSITE" id="PS00211">
    <property type="entry name" value="ABC_TRANSPORTER_1"/>
    <property type="match status" value="1"/>
</dbReference>
<keyword evidence="5" id="KW-0547">Nucleotide-binding</keyword>
<evidence type="ECO:0000256" key="6">
    <source>
        <dbReference type="ARBA" id="ARBA00022840"/>
    </source>
</evidence>
<dbReference type="PROSITE" id="PS50893">
    <property type="entry name" value="ABC_TRANSPORTER_2"/>
    <property type="match status" value="1"/>
</dbReference>
<dbReference type="InterPro" id="IPR003439">
    <property type="entry name" value="ABC_transporter-like_ATP-bd"/>
</dbReference>
<dbReference type="HOGENOM" id="CLU_000604_1_22_9"/>
<evidence type="ECO:0000256" key="2">
    <source>
        <dbReference type="ARBA" id="ARBA00005417"/>
    </source>
</evidence>
<dbReference type="NCBIfam" id="NF010167">
    <property type="entry name" value="PRK13648.1"/>
    <property type="match status" value="1"/>
</dbReference>
<dbReference type="GO" id="GO:0005524">
    <property type="term" value="F:ATP binding"/>
    <property type="evidence" value="ECO:0007669"/>
    <property type="project" value="UniProtKB-KW"/>
</dbReference>
<keyword evidence="3" id="KW-0813">Transport</keyword>
<dbReference type="GO" id="GO:0042626">
    <property type="term" value="F:ATPase-coupled transmembrane transporter activity"/>
    <property type="evidence" value="ECO:0007669"/>
    <property type="project" value="TreeGrafter"/>
</dbReference>
<dbReference type="AlphaFoldDB" id="G2KVW4"/>
<evidence type="ECO:0000256" key="4">
    <source>
        <dbReference type="ARBA" id="ARBA00022475"/>
    </source>
</evidence>
<keyword evidence="7" id="KW-1278">Translocase</keyword>
<dbReference type="KEGG" id="lsn:LSA_11050"/>
<reference evidence="10 11" key="1">
    <citation type="journal article" date="2011" name="Microb. Cell Fact.">
        <title>Genomic analysis reveals Lactobacillus sanfranciscensis as stable element in traditional sourdoughs.</title>
        <authorList>
            <person name="Vogel R.F."/>
            <person name="Pavlovic M."/>
            <person name="Ehrmann M.A."/>
            <person name="Wiezer A."/>
            <person name="Liesegang H."/>
            <person name="Offschanka S."/>
            <person name="Voget S."/>
            <person name="Angelov A."/>
            <person name="Bocker G."/>
            <person name="Liebl W."/>
        </authorList>
    </citation>
    <scope>NUCLEOTIDE SEQUENCE [LARGE SCALE GENOMIC DNA]</scope>
    <source>
        <strain evidence="10 11">TMW 1.1304</strain>
    </source>
</reference>
<evidence type="ECO:0000313" key="11">
    <source>
        <dbReference type="Proteomes" id="UP000001285"/>
    </source>
</evidence>
<dbReference type="FunFam" id="3.40.50.300:FF:000224">
    <property type="entry name" value="Energy-coupling factor transporter ATP-binding protein EcfA"/>
    <property type="match status" value="1"/>
</dbReference>
<sequence>MHKIKEGTRMQSKIEFKTVSFVYPNQVKALNQLSFKIEAGKKIALIGKNGSGKSTIAKLIDGLLSATSGKILIDEIELNETTIADLRQKIGIVFQNPEDQIIGATVEEDVAFGLENRNLQFKLMKKRVNQALQDVGMLEYANINPNLLSGGQKQKVSLARSLALQPSILILDEATSMLDPIAKSEIKHIISSLQRKNKLTVIYITHDMEMLENVDQVLALDHGDLVFNGKPEKLYHETDILAQLAIKPPFTEQIKQLFKEHGYNPPVEYLDDRGLSEWITKLF</sequence>
<dbReference type="CDD" id="cd03225">
    <property type="entry name" value="ABC_cobalt_CbiO_domain1"/>
    <property type="match status" value="1"/>
</dbReference>
<evidence type="ECO:0000313" key="10">
    <source>
        <dbReference type="EMBL" id="AEN99493.1"/>
    </source>
</evidence>
<comment type="similarity">
    <text evidence="2">Belongs to the ABC transporter superfamily.</text>
</comment>
<dbReference type="InterPro" id="IPR015856">
    <property type="entry name" value="ABC_transpr_CbiO/EcfA_su"/>
</dbReference>
<keyword evidence="8" id="KW-0472">Membrane</keyword>
<feature type="domain" description="ABC transporter" evidence="9">
    <location>
        <begin position="14"/>
        <end position="247"/>
    </location>
</feature>
<evidence type="ECO:0000256" key="7">
    <source>
        <dbReference type="ARBA" id="ARBA00022967"/>
    </source>
</evidence>
<dbReference type="NCBIfam" id="TIGR04520">
    <property type="entry name" value="ECF_ATPase_1"/>
    <property type="match status" value="1"/>
</dbReference>
<dbReference type="STRING" id="714313.LSA_11050"/>
<dbReference type="InterPro" id="IPR003593">
    <property type="entry name" value="AAA+_ATPase"/>
</dbReference>
<keyword evidence="4" id="KW-1003">Cell membrane</keyword>
<dbReference type="Gene3D" id="3.40.50.300">
    <property type="entry name" value="P-loop containing nucleotide triphosphate hydrolases"/>
    <property type="match status" value="1"/>
</dbReference>
<proteinExistence type="inferred from homology"/>
<keyword evidence="6 10" id="KW-0067">ATP-binding</keyword>
<dbReference type="InterPro" id="IPR017871">
    <property type="entry name" value="ABC_transporter-like_CS"/>
</dbReference>
<dbReference type="PANTHER" id="PTHR43553">
    <property type="entry name" value="HEAVY METAL TRANSPORTER"/>
    <property type="match status" value="1"/>
</dbReference>
<evidence type="ECO:0000256" key="1">
    <source>
        <dbReference type="ARBA" id="ARBA00004202"/>
    </source>
</evidence>
<dbReference type="GO" id="GO:0043190">
    <property type="term" value="C:ATP-binding cassette (ABC) transporter complex"/>
    <property type="evidence" value="ECO:0007669"/>
    <property type="project" value="TreeGrafter"/>
</dbReference>
<dbReference type="PANTHER" id="PTHR43553:SF24">
    <property type="entry name" value="ENERGY-COUPLING FACTOR TRANSPORTER ATP-BINDING PROTEIN ECFA1"/>
    <property type="match status" value="1"/>
</dbReference>
<organism evidence="10 11">
    <name type="scientific">Fructilactobacillus sanfranciscensis (strain TMW 1.1304)</name>
    <name type="common">Lactobacillus sanfranciscensis</name>
    <dbReference type="NCBI Taxonomy" id="714313"/>
    <lineage>
        <taxon>Bacteria</taxon>
        <taxon>Bacillati</taxon>
        <taxon>Bacillota</taxon>
        <taxon>Bacilli</taxon>
        <taxon>Lactobacillales</taxon>
        <taxon>Lactobacillaceae</taxon>
        <taxon>Fructilactobacillus</taxon>
    </lineage>
</organism>
<dbReference type="Pfam" id="PF00005">
    <property type="entry name" value="ABC_tran"/>
    <property type="match status" value="1"/>
</dbReference>
<gene>
    <name evidence="10" type="primary">cbi01</name>
    <name evidence="10" type="ordered locus">LSA_11050</name>
</gene>